<protein>
    <recommendedName>
        <fullName evidence="3">NAD-dependent epimerase/dehydratase domain-containing protein</fullName>
    </recommendedName>
</protein>
<gene>
    <name evidence="4" type="ORF">OAUR00152_LOCUS35315</name>
</gene>
<evidence type="ECO:0000313" key="4">
    <source>
        <dbReference type="EMBL" id="CAE2276793.1"/>
    </source>
</evidence>
<dbReference type="PANTHER" id="PTHR12126:SF15">
    <property type="entry name" value="NAD(P)-BINDING DOMAIN-CONTAINING PROTEIN"/>
    <property type="match status" value="1"/>
</dbReference>
<evidence type="ECO:0000256" key="2">
    <source>
        <dbReference type="SAM" id="SignalP"/>
    </source>
</evidence>
<feature type="chain" id="PRO_5031471186" description="NAD-dependent epimerase/dehydratase domain-containing protein" evidence="2">
    <location>
        <begin position="25"/>
        <end position="360"/>
    </location>
</feature>
<dbReference type="Pfam" id="PF01370">
    <property type="entry name" value="Epimerase"/>
    <property type="match status" value="1"/>
</dbReference>
<dbReference type="SUPFAM" id="SSF51735">
    <property type="entry name" value="NAD(P)-binding Rossmann-fold domains"/>
    <property type="match status" value="1"/>
</dbReference>
<feature type="domain" description="NAD-dependent epimerase/dehydratase" evidence="3">
    <location>
        <begin position="72"/>
        <end position="169"/>
    </location>
</feature>
<organism evidence="4">
    <name type="scientific">Odontella aurita</name>
    <dbReference type="NCBI Taxonomy" id="265563"/>
    <lineage>
        <taxon>Eukaryota</taxon>
        <taxon>Sar</taxon>
        <taxon>Stramenopiles</taxon>
        <taxon>Ochrophyta</taxon>
        <taxon>Bacillariophyta</taxon>
        <taxon>Mediophyceae</taxon>
        <taxon>Biddulphiophycidae</taxon>
        <taxon>Eupodiscales</taxon>
        <taxon>Odontellaceae</taxon>
        <taxon>Odontella</taxon>
    </lineage>
</organism>
<dbReference type="PROSITE" id="PS51257">
    <property type="entry name" value="PROKAR_LIPOPROTEIN"/>
    <property type="match status" value="1"/>
</dbReference>
<feature type="region of interest" description="Disordered" evidence="1">
    <location>
        <begin position="100"/>
        <end position="136"/>
    </location>
</feature>
<dbReference type="GO" id="GO:0044877">
    <property type="term" value="F:protein-containing complex binding"/>
    <property type="evidence" value="ECO:0007669"/>
    <property type="project" value="TreeGrafter"/>
</dbReference>
<dbReference type="EMBL" id="HBKQ01051218">
    <property type="protein sequence ID" value="CAE2276793.1"/>
    <property type="molecule type" value="Transcribed_RNA"/>
</dbReference>
<sequence length="360" mass="37634">MSTALRPLLAVATAAIVLLSVASACCAFAPHGAARSRQPPTNCVNRVRMTASSSSPSSVNPFVKHPGSKGKILVLGGSGFLGGSVARRAALEGYAVVSLSRRGAPPPEKGGGEKNGRRKARRGKGTNGGGGGQVAATKIDYRSGDARDRKVIDDIMDEGGFVGVVHAVGLLFDQSSGLATLNRLASGSGSRPDDESTYDAITRQTAFNAIHAVEFYARKGGTGTTGSMKKALPFVFLSAAEAGWPDVPGGKFVENYLAPGWMRRYLSAKRAVEGKLEEVRQAGGGRIVRPVIFRPSLIYSLDRPASLPPVAAFFAGNRIGLPFVDRPVTVQALSCAVVRAIGRDDVVGVQRFADVDALSQ</sequence>
<feature type="signal peptide" evidence="2">
    <location>
        <begin position="1"/>
        <end position="24"/>
    </location>
</feature>
<evidence type="ECO:0000259" key="3">
    <source>
        <dbReference type="Pfam" id="PF01370"/>
    </source>
</evidence>
<dbReference type="InterPro" id="IPR001509">
    <property type="entry name" value="Epimerase_deHydtase"/>
</dbReference>
<dbReference type="Gene3D" id="3.40.50.720">
    <property type="entry name" value="NAD(P)-binding Rossmann-like Domain"/>
    <property type="match status" value="1"/>
</dbReference>
<name>A0A7S4JWS1_9STRA</name>
<keyword evidence="2" id="KW-0732">Signal</keyword>
<dbReference type="PANTHER" id="PTHR12126">
    <property type="entry name" value="NADH-UBIQUINONE OXIDOREDUCTASE 39 KDA SUBUNIT-RELATED"/>
    <property type="match status" value="1"/>
</dbReference>
<reference evidence="4" key="1">
    <citation type="submission" date="2021-01" db="EMBL/GenBank/DDBJ databases">
        <authorList>
            <person name="Corre E."/>
            <person name="Pelletier E."/>
            <person name="Niang G."/>
            <person name="Scheremetjew M."/>
            <person name="Finn R."/>
            <person name="Kale V."/>
            <person name="Holt S."/>
            <person name="Cochrane G."/>
            <person name="Meng A."/>
            <person name="Brown T."/>
            <person name="Cohen L."/>
        </authorList>
    </citation>
    <scope>NUCLEOTIDE SEQUENCE</scope>
    <source>
        <strain evidence="4">Isolate 1302-5</strain>
    </source>
</reference>
<proteinExistence type="predicted"/>
<dbReference type="AlphaFoldDB" id="A0A7S4JWS1"/>
<evidence type="ECO:0000256" key="1">
    <source>
        <dbReference type="SAM" id="MobiDB-lite"/>
    </source>
</evidence>
<dbReference type="InterPro" id="IPR051207">
    <property type="entry name" value="ComplexI_NDUFA9_subunit"/>
</dbReference>
<accession>A0A7S4JWS1</accession>
<dbReference type="InterPro" id="IPR036291">
    <property type="entry name" value="NAD(P)-bd_dom_sf"/>
</dbReference>
<dbReference type="GO" id="GO:0005739">
    <property type="term" value="C:mitochondrion"/>
    <property type="evidence" value="ECO:0007669"/>
    <property type="project" value="TreeGrafter"/>
</dbReference>